<dbReference type="Proteomes" id="UP000587527">
    <property type="component" value="Unassembled WGS sequence"/>
</dbReference>
<feature type="domain" description="HTH merR-type" evidence="2">
    <location>
        <begin position="12"/>
        <end position="80"/>
    </location>
</feature>
<dbReference type="AlphaFoldDB" id="A0A841BIK8"/>
<gene>
    <name evidence="3" type="ORF">F4553_000029</name>
</gene>
<evidence type="ECO:0000313" key="3">
    <source>
        <dbReference type="EMBL" id="MBB5866650.1"/>
    </source>
</evidence>
<keyword evidence="4" id="KW-1185">Reference proteome</keyword>
<dbReference type="PROSITE" id="PS50937">
    <property type="entry name" value="HTH_MERR_2"/>
    <property type="match status" value="1"/>
</dbReference>
<dbReference type="InterPro" id="IPR009061">
    <property type="entry name" value="DNA-bd_dom_put_sf"/>
</dbReference>
<dbReference type="SUPFAM" id="SSF46955">
    <property type="entry name" value="Putative DNA-binding domain"/>
    <property type="match status" value="1"/>
</dbReference>
<dbReference type="GO" id="GO:0003677">
    <property type="term" value="F:DNA binding"/>
    <property type="evidence" value="ECO:0007669"/>
    <property type="project" value="UniProtKB-KW"/>
</dbReference>
<evidence type="ECO:0000259" key="2">
    <source>
        <dbReference type="PROSITE" id="PS50937"/>
    </source>
</evidence>
<dbReference type="GO" id="GO:0003700">
    <property type="term" value="F:DNA-binding transcription factor activity"/>
    <property type="evidence" value="ECO:0007669"/>
    <property type="project" value="InterPro"/>
</dbReference>
<evidence type="ECO:0000313" key="4">
    <source>
        <dbReference type="Proteomes" id="UP000587527"/>
    </source>
</evidence>
<proteinExistence type="predicted"/>
<protein>
    <submittedName>
        <fullName evidence="3">DNA-binding transcriptional MerR regulator</fullName>
    </submittedName>
</protein>
<dbReference type="SMART" id="SM00422">
    <property type="entry name" value="HTH_MERR"/>
    <property type="match status" value="1"/>
</dbReference>
<comment type="caution">
    <text evidence="3">The sequence shown here is derived from an EMBL/GenBank/DDBJ whole genome shotgun (WGS) entry which is preliminary data.</text>
</comment>
<dbReference type="PANTHER" id="PTHR30204:SF93">
    <property type="entry name" value="HTH MERR-TYPE DOMAIN-CONTAINING PROTEIN"/>
    <property type="match status" value="1"/>
</dbReference>
<organism evidence="3 4">
    <name type="scientific">Allocatelliglobosispora scoriae</name>
    <dbReference type="NCBI Taxonomy" id="643052"/>
    <lineage>
        <taxon>Bacteria</taxon>
        <taxon>Bacillati</taxon>
        <taxon>Actinomycetota</taxon>
        <taxon>Actinomycetes</taxon>
        <taxon>Micromonosporales</taxon>
        <taxon>Micromonosporaceae</taxon>
        <taxon>Allocatelliglobosispora</taxon>
    </lineage>
</organism>
<dbReference type="InterPro" id="IPR000551">
    <property type="entry name" value="MerR-type_HTH_dom"/>
</dbReference>
<accession>A0A841BIK8</accession>
<dbReference type="RefSeq" id="WP_184830603.1">
    <property type="nucleotide sequence ID" value="NZ_JACHMN010000001.1"/>
</dbReference>
<dbReference type="InterPro" id="IPR047057">
    <property type="entry name" value="MerR_fam"/>
</dbReference>
<dbReference type="EMBL" id="JACHMN010000001">
    <property type="protein sequence ID" value="MBB5866650.1"/>
    <property type="molecule type" value="Genomic_DNA"/>
</dbReference>
<name>A0A841BIK8_9ACTN</name>
<keyword evidence="1 3" id="KW-0238">DNA-binding</keyword>
<reference evidence="3 4" key="1">
    <citation type="submission" date="2020-08" db="EMBL/GenBank/DDBJ databases">
        <title>Sequencing the genomes of 1000 actinobacteria strains.</title>
        <authorList>
            <person name="Klenk H.-P."/>
        </authorList>
    </citation>
    <scope>NUCLEOTIDE SEQUENCE [LARGE SCALE GENOMIC DNA]</scope>
    <source>
        <strain evidence="3 4">DSM 45362</strain>
    </source>
</reference>
<evidence type="ECO:0000256" key="1">
    <source>
        <dbReference type="ARBA" id="ARBA00023125"/>
    </source>
</evidence>
<dbReference type="Gene3D" id="1.10.1660.10">
    <property type="match status" value="1"/>
</dbReference>
<sequence length="103" mass="11131">MASIFDDANYPAYTMSTAAGLLGVQPGFLRSLGDGGLLHPARSDGGHRRYSRHDLAMAERARQVVDTGMNLAAACRIVQLEYEVARLELELAQARAQIAELTA</sequence>
<dbReference type="PANTHER" id="PTHR30204">
    <property type="entry name" value="REDOX-CYCLING DRUG-SENSING TRANSCRIPTIONAL ACTIVATOR SOXR"/>
    <property type="match status" value="1"/>
</dbReference>
<dbReference type="Pfam" id="PF13411">
    <property type="entry name" value="MerR_1"/>
    <property type="match status" value="1"/>
</dbReference>